<dbReference type="Proteomes" id="UP000297527">
    <property type="component" value="Unassembled WGS sequence"/>
</dbReference>
<dbReference type="InterPro" id="IPR058210">
    <property type="entry name" value="SACS/Nov_dom"/>
</dbReference>
<dbReference type="SUPFAM" id="SSF55874">
    <property type="entry name" value="ATPase domain of HSP90 chaperone/DNA topoisomerase II/histidine kinase"/>
    <property type="match status" value="2"/>
</dbReference>
<dbReference type="InterPro" id="IPR011333">
    <property type="entry name" value="SKP1/BTB/POZ_sf"/>
</dbReference>
<accession>A0A4Z1IHD7</accession>
<name>A0A4Z1IHD7_9HELO</name>
<dbReference type="SMART" id="SM00225">
    <property type="entry name" value="BTB"/>
    <property type="match status" value="1"/>
</dbReference>
<dbReference type="PANTHER" id="PTHR15600:SF42">
    <property type="entry name" value="SACSIN"/>
    <property type="match status" value="1"/>
</dbReference>
<dbReference type="InterPro" id="IPR052972">
    <property type="entry name" value="Sacsin_chaperone_reg"/>
</dbReference>
<dbReference type="NCBIfam" id="NF047352">
    <property type="entry name" value="P_loop_sacsin"/>
    <property type="match status" value="1"/>
</dbReference>
<protein>
    <recommendedName>
        <fullName evidence="1">BTB domain-containing protein</fullName>
    </recommendedName>
</protein>
<evidence type="ECO:0000259" key="1">
    <source>
        <dbReference type="PROSITE" id="PS50097"/>
    </source>
</evidence>
<comment type="caution">
    <text evidence="2">The sequence shown here is derived from an EMBL/GenBank/DDBJ whole genome shotgun (WGS) entry which is preliminary data.</text>
</comment>
<dbReference type="SUPFAM" id="SSF54695">
    <property type="entry name" value="POZ domain"/>
    <property type="match status" value="1"/>
</dbReference>
<proteinExistence type="predicted"/>
<dbReference type="PROSITE" id="PS50097">
    <property type="entry name" value="BTB"/>
    <property type="match status" value="1"/>
</dbReference>
<gene>
    <name evidence="2" type="ORF">BCON_0030g00170</name>
</gene>
<keyword evidence="3" id="KW-1185">Reference proteome</keyword>
<evidence type="ECO:0000313" key="2">
    <source>
        <dbReference type="EMBL" id="TGO61059.1"/>
    </source>
</evidence>
<feature type="domain" description="BTB" evidence="1">
    <location>
        <begin position="2560"/>
        <end position="2625"/>
    </location>
</feature>
<dbReference type="Pfam" id="PF00651">
    <property type="entry name" value="BTB"/>
    <property type="match status" value="1"/>
</dbReference>
<dbReference type="InterPro" id="IPR036890">
    <property type="entry name" value="HATPase_C_sf"/>
</dbReference>
<organism evidence="2 3">
    <name type="scientific">Botryotinia convoluta</name>
    <dbReference type="NCBI Taxonomy" id="54673"/>
    <lineage>
        <taxon>Eukaryota</taxon>
        <taxon>Fungi</taxon>
        <taxon>Dikarya</taxon>
        <taxon>Ascomycota</taxon>
        <taxon>Pezizomycotina</taxon>
        <taxon>Leotiomycetes</taxon>
        <taxon>Helotiales</taxon>
        <taxon>Sclerotiniaceae</taxon>
        <taxon>Botryotinia</taxon>
    </lineage>
</organism>
<dbReference type="EMBL" id="PQXN01000030">
    <property type="protein sequence ID" value="TGO61059.1"/>
    <property type="molecule type" value="Genomic_DNA"/>
</dbReference>
<dbReference type="OrthoDB" id="1262810at2759"/>
<dbReference type="Pfam" id="PF25794">
    <property type="entry name" value="SACS"/>
    <property type="match status" value="2"/>
</dbReference>
<reference evidence="2 3" key="1">
    <citation type="submission" date="2017-12" db="EMBL/GenBank/DDBJ databases">
        <title>Comparative genomics of Botrytis spp.</title>
        <authorList>
            <person name="Valero-Jimenez C.A."/>
            <person name="Tapia P."/>
            <person name="Veloso J."/>
            <person name="Silva-Moreno E."/>
            <person name="Staats M."/>
            <person name="Valdes J.H."/>
            <person name="Van Kan J.A.L."/>
        </authorList>
    </citation>
    <scope>NUCLEOTIDE SEQUENCE [LARGE SCALE GENOMIC DNA]</scope>
    <source>
        <strain evidence="2 3">MUCL11595</strain>
    </source>
</reference>
<evidence type="ECO:0000313" key="3">
    <source>
        <dbReference type="Proteomes" id="UP000297527"/>
    </source>
</evidence>
<dbReference type="CDD" id="cd18186">
    <property type="entry name" value="BTB_POZ_ZBTB_KLHL-like"/>
    <property type="match status" value="1"/>
</dbReference>
<dbReference type="PANTHER" id="PTHR15600">
    <property type="entry name" value="SACSIN"/>
    <property type="match status" value="1"/>
</dbReference>
<dbReference type="GO" id="GO:0030544">
    <property type="term" value="F:Hsp70 protein binding"/>
    <property type="evidence" value="ECO:0007669"/>
    <property type="project" value="TreeGrafter"/>
</dbReference>
<dbReference type="Gene3D" id="3.30.710.10">
    <property type="entry name" value="Potassium Channel Kv1.1, Chain A"/>
    <property type="match status" value="1"/>
</dbReference>
<sequence>MVVKPLANKPQIQSITTALKNICREYPAGGAILRELLQNADDAGASTVKFVLDDKSYEAEPLLHPELAQYQGPALLAFNSAKFLDRDFESLSQVGDSLKFSDGSTTGRFGRGFNSVYNWTDSPSIVSRDRLLILDPHHACSSGGEIYDFVSNAAAPEMRIHMSVFQELLEHLDQPLDGTIIRIPMRTNAQAQTSKISDRQTTVAEMAMVLKKFADEFSNGGLVFMKHVARISIFSKITGAIEIELCNFEEVLLHKNMVNDAIINFLNDTSYTFNHTFELATRYTSCGKTTKTSFMVNHNISGQSMSQELLEWSESQKFAPWVAIAITLSGGSEASRTGSLFTVMPLHIPINQPALIHGLFSISPDRKKLYNSQDSSSQDELPAKWNEWLFNESISNAWVKLLCYLASSTPAKSSWEHWPNKVPDTNCFSKNVLAKVLSLIRQENLPLFHTHIGYVAASAGLLATGSESEELKAALLAAKIPVFFVPDLLRSDIDHMFPNGRLEPQTLCQLLDGKDQWVIAWNDDTRQAILEYILLVLASSDHGKALELLPFEDGQRRSLDARAAFVHRDDFEADLFRRDVEHNLDMSRFSMTAVDALKDSLLMTHDHAHIRFRSAKDLNSYALAYEFQHFDQNSDVVALNLDQIAFVTKVWSWMSYRKLDIFNEQFGPLWLFPITKGRYRKIRPLDCWVLFPPAGGMGDIIQRLGEFGDITRAEPVLLISTLRLEQTSLSLLKTVKAEANLQVHNGEMFHFLVQWLAQFHLAIENASDEVKTAIVKHIARALEGANDPKYMNKNLLSLQKLPIFRGLLTCENDKDLRHPWVRIETSKSVIGVIDKTIHLPPFRDYQFLDAQTKSMRKILDFQNIPVCKEIRLVEDHIIPAWKGLQKCAWSPSSKAQTAELMLQSYYEMSTQAQTSMIKLPIVPTQYIDGDLTGKFSVAADLVDPEINGLKDVFFGDEYVLPAVEQYKRYGSIFKILGLRTKLDESFIYERTLKLANTSHSTEEVHLRASNLLKAPCSWSTSEATGPRYKQFLNTKWLPATSPDGNTVMASPNQCRGIEDRLRVGYRLPIVSLLVFYGWKEFLGWEKTLSDDVLLAQLTQGIIKEDGAVLNAVLTYIKENFRISAVSEPLTHLRCVLTENEKFVTASKAFFSGCTHLDPFLSNIEKEFAKNHKDVLTAMNIRSKPGVKDILNIQAQIEGSGHPYKESDVEVLLETIKVASSFSRETLQGLKVLDQDGTLCPVEDIAFDDAAVWSDRLVDKVRFTNSRISKEIAQKLRIEFISERWEKGELQMADDDDDEEDFEQCEAITTSISTTLQRYRIESTFKEYLANADDAEASAIHWMLDHRQHPTDTLITKEVKDLQGPALLVHNDKTFQKADFKGFKNVGLGSKREDKSTIGMFGRGSQTMFHFTDNPILLSGNYLLILDPLQKSLPFNNKRQARKPGVKIPLSILRHKNPDQLAPFQGLWDYDCNSDYYNGTIFRFPFRKHASPLNNNQYPEGVDSVRLLLKNYFEEARISLLFLNNVKTVNFKGPGAKETIWSVKMKQEKGKNPTTPGYKVFVAKQIVGQDIVATEDKWWVYSKTETSSTVPEIEHQSRAQKHIGYGIAALIPSENQQHQHARNLPKSKIFNSLPLPEDSNLPVHIHGTFYLSGDRNTLITGDGSPESKWNEGLLKGQLTDAYFKFLEDLAQEVGADAFKFWPRRYPSGGSRLELLCKSVWENLPNSSARLFTRRVPNGLNNMSFAECVFEDLLPSFSKQIAPVLQVLVPNLASYLDAHILDNLEPKESTINRPGLRKLFKSEAASKCLQNAMIDDPVLIGSVLNEVIPVGDVSSDELEELDGCRLLPLADGTLGQLAQVRSRTPPNTQYYYVVTKSELDLFDFAKSLLILENQNTSYDRIDEITRTEKFNVMRLSIFHIPVLLSMKSQGSRIVSEETDKWLKSFWSYWNKLSTSATEDLSKNSDSFHSLPLFKANCDGVWGYYTMSELNDLPAVIDPSAMAHKHLCSCIPGLYIFRPELMPKSIADAEKSLKDAKAFRRLADALQSLGPDKASIENLFTQVVTRHDPYKSGRADLIKLFQELVIGYVNAGHESVPNYLPFLPIWPACMPSNLNDKYIPASCAKYTMQPQLLVPWTKRLPNLIDFNAINYHGAEACLEVMGVTSITAESLLQSFGPDDFVSTLQETSEGAYIRFIDTLEVIALRMKTNYAFIAKLSSLPIAADTNGRMRRPLELFNHNDEIFQAAFQDEGAHFLYICVRKYNQLWFNVGLRRRESNNCFGVEDYKKCLVSLVDLIKSKSYGTLVDPTLTLQGRMQKILSPLITPSSATHQFSEVDWNSLSDKEVFLVRRDHSREPSYRRQNMDRVSECSPAISLSNVVLHKYAAICWSNTPFVVLEPTTEILSKVSRHGEPSMAEVWKHLEHMVEVSKTILRADIPEFLSDLFEIYEYLHQNLVRSGVSFRDYGPTLKQKSLWLNLEIPDPTIVTLQDLKLSWKPIHHLLLISSTDAPPLECIRSSLSPYLKLLKELGCESIHHPKIERPVPLLGRSLLHMLRVCRKNNEMTDIVLIAENIRFPAHKVILACASDKMRRQLSGDWADNGEIIVEEIKPDVLEFLIGQAYEEPIDWEKMDVKPDETPQDLDANDKKLELLLNLHRGADYWLMKSLANEIETKILDHAKSFVRLDNVSNFQANARYSRATLFEEFCKEFCEKNNTALKGWEDAIASQNMED</sequence>
<dbReference type="InterPro" id="IPR000210">
    <property type="entry name" value="BTB/POZ_dom"/>
</dbReference>